<dbReference type="SUPFAM" id="SSF48452">
    <property type="entry name" value="TPR-like"/>
    <property type="match status" value="1"/>
</dbReference>
<dbReference type="PANTHER" id="PTHR32385:SF15">
    <property type="entry name" value="INOSITOL PHOSPHOCERAMIDE MANNOSYLTRANSFERASE 1"/>
    <property type="match status" value="1"/>
</dbReference>
<dbReference type="InterPro" id="IPR007577">
    <property type="entry name" value="GlycoTrfase_DXD_sugar-bd_CS"/>
</dbReference>
<keyword evidence="3" id="KW-1185">Reference proteome</keyword>
<dbReference type="AlphaFoldDB" id="A0A6N9T705"/>
<dbReference type="InterPro" id="IPR011990">
    <property type="entry name" value="TPR-like_helical_dom_sf"/>
</dbReference>
<evidence type="ECO:0000313" key="2">
    <source>
        <dbReference type="EMBL" id="NDW07177.1"/>
    </source>
</evidence>
<dbReference type="GO" id="GO:0051999">
    <property type="term" value="P:mannosyl-inositol phosphorylceramide biosynthetic process"/>
    <property type="evidence" value="ECO:0007669"/>
    <property type="project" value="TreeGrafter"/>
</dbReference>
<dbReference type="Gene3D" id="1.25.40.10">
    <property type="entry name" value="Tetratricopeptide repeat domain"/>
    <property type="match status" value="1"/>
</dbReference>
<organism evidence="2 3">
    <name type="scientific">Jiella pacifica</name>
    <dbReference type="NCBI Taxonomy" id="2696469"/>
    <lineage>
        <taxon>Bacteria</taxon>
        <taxon>Pseudomonadati</taxon>
        <taxon>Pseudomonadota</taxon>
        <taxon>Alphaproteobacteria</taxon>
        <taxon>Hyphomicrobiales</taxon>
        <taxon>Aurantimonadaceae</taxon>
        <taxon>Jiella</taxon>
    </lineage>
</organism>
<dbReference type="InterPro" id="IPR051706">
    <property type="entry name" value="Glycosyltransferase_domain"/>
</dbReference>
<dbReference type="RefSeq" id="WP_163465637.1">
    <property type="nucleotide sequence ID" value="NZ_JAAAMG010000025.1"/>
</dbReference>
<dbReference type="Pfam" id="PF04488">
    <property type="entry name" value="Gly_transf_sug"/>
    <property type="match status" value="1"/>
</dbReference>
<name>A0A6N9T705_9HYPH</name>
<dbReference type="GO" id="GO:0016020">
    <property type="term" value="C:membrane"/>
    <property type="evidence" value="ECO:0007669"/>
    <property type="project" value="GOC"/>
</dbReference>
<dbReference type="Gene3D" id="3.90.550.20">
    <property type="match status" value="1"/>
</dbReference>
<protein>
    <submittedName>
        <fullName evidence="2">Tetratricopeptide repeat protein</fullName>
    </submittedName>
</protein>
<comment type="caution">
    <text evidence="2">The sequence shown here is derived from an EMBL/GenBank/DDBJ whole genome shotgun (WGS) entry which is preliminary data.</text>
</comment>
<dbReference type="InterPro" id="IPR029044">
    <property type="entry name" value="Nucleotide-diphossugar_trans"/>
</dbReference>
<gene>
    <name evidence="2" type="ORF">GTK09_22420</name>
</gene>
<reference evidence="2 3" key="1">
    <citation type="submission" date="2020-01" db="EMBL/GenBank/DDBJ databases">
        <title>Jiella pacifica sp. nov.</title>
        <authorList>
            <person name="Xue Z."/>
            <person name="Zhu S."/>
            <person name="Chen J."/>
            <person name="Yang J."/>
        </authorList>
    </citation>
    <scope>NUCLEOTIDE SEQUENCE [LARGE SCALE GENOMIC DNA]</scope>
    <source>
        <strain evidence="2 3">40Bstr34</strain>
    </source>
</reference>
<dbReference type="Proteomes" id="UP000469011">
    <property type="component" value="Unassembled WGS sequence"/>
</dbReference>
<dbReference type="EMBL" id="JAAAMG010000025">
    <property type="protein sequence ID" value="NDW07177.1"/>
    <property type="molecule type" value="Genomic_DNA"/>
</dbReference>
<keyword evidence="1" id="KW-0808">Transferase</keyword>
<evidence type="ECO:0000256" key="1">
    <source>
        <dbReference type="ARBA" id="ARBA00022679"/>
    </source>
</evidence>
<dbReference type="SUPFAM" id="SSF53448">
    <property type="entry name" value="Nucleotide-diphospho-sugar transferases"/>
    <property type="match status" value="1"/>
</dbReference>
<accession>A0A6N9T705</accession>
<sequence>MPTPEEIDNLRQSALDARNEGDHEKSLAQFQELLRLHPGDQRSWIDSAISLRELSRHSEARHVLLKYLATGPASNWRSLAIDNLIGIVSHEVGAFLRGGNPDAAVSVFEGLLATFSEEELSRHSLRIWTINFQILGFLGLETALYKLKRAELAVGTVNHEGPIRTLLANHAINNGWFDDARTLIVQDDDALGLRLHLADARARTSMVDIDDEELIEKAKRSGRASFRKAAWNHELYAAMYRLDGPSMEHALTEIDASLSVSNTNDRQPAVSATDRFRNVYARSFLSAIELIRDTSEESLEERSKSYLAHDRNCRTHEERVSLSQFYLSHVVDTDHIKQRMLPNTAAAEEVPRAIVQFWDSRTLPGDVERCCRTWKAVAQRGFHYSLFNEEDAEDWLARTYGSEVSARFRRAGHPAMKADLFRIFYLYENGGIYIDADEFCKSLPPFFEKALRCVRLQRIVAPVELPNMYLSLAKKDPLLHEAMEIVIGMPEEELFNGRIWWNTGPGLFSIAFARLHARAVLGPENSLPWLIPMPLYTRHVFSPQLDYKSTAKSWQFQLK</sequence>
<proteinExistence type="predicted"/>
<evidence type="ECO:0000313" key="3">
    <source>
        <dbReference type="Proteomes" id="UP000469011"/>
    </source>
</evidence>
<dbReference type="GO" id="GO:0000030">
    <property type="term" value="F:mannosyltransferase activity"/>
    <property type="evidence" value="ECO:0007669"/>
    <property type="project" value="TreeGrafter"/>
</dbReference>
<dbReference type="PANTHER" id="PTHR32385">
    <property type="entry name" value="MANNOSYL PHOSPHORYLINOSITOL CERAMIDE SYNTHASE"/>
    <property type="match status" value="1"/>
</dbReference>